<dbReference type="PANTHER" id="PTHR13003">
    <property type="entry name" value="NUP107-RELATED"/>
    <property type="match status" value="1"/>
</dbReference>
<keyword evidence="10" id="KW-1185">Reference proteome</keyword>
<accession>A0A0D2CQW3</accession>
<feature type="compositionally biased region" description="Acidic residues" evidence="8">
    <location>
        <begin position="30"/>
        <end position="43"/>
    </location>
</feature>
<keyword evidence="1 7" id="KW-0813">Transport</keyword>
<dbReference type="PANTHER" id="PTHR13003:SF2">
    <property type="entry name" value="NUCLEAR PORE COMPLEX PROTEIN NUP107"/>
    <property type="match status" value="1"/>
</dbReference>
<comment type="function">
    <text evidence="7">Functions as a component of the nuclear pore complex (NPC).</text>
</comment>
<comment type="subunit">
    <text evidence="7">Part of the nuclear pore complex (NPC).</text>
</comment>
<dbReference type="GO" id="GO:0031080">
    <property type="term" value="C:nuclear pore outer ring"/>
    <property type="evidence" value="ECO:0007669"/>
    <property type="project" value="TreeGrafter"/>
</dbReference>
<dbReference type="Proteomes" id="UP000054266">
    <property type="component" value="Unassembled WGS sequence"/>
</dbReference>
<dbReference type="GO" id="GO:0000973">
    <property type="term" value="P:post-transcriptional tethering of RNA polymerase II gene DNA at nuclear periphery"/>
    <property type="evidence" value="ECO:0007669"/>
    <property type="project" value="TreeGrafter"/>
</dbReference>
<evidence type="ECO:0000256" key="6">
    <source>
        <dbReference type="ARBA" id="ARBA00023242"/>
    </source>
</evidence>
<feature type="region of interest" description="Disordered" evidence="8">
    <location>
        <begin position="780"/>
        <end position="805"/>
    </location>
</feature>
<dbReference type="STRING" id="5601.A0A0D2CQW3"/>
<evidence type="ECO:0000256" key="3">
    <source>
        <dbReference type="ARBA" id="ARBA00022927"/>
    </source>
</evidence>
<evidence type="ECO:0000256" key="2">
    <source>
        <dbReference type="ARBA" id="ARBA00022816"/>
    </source>
</evidence>
<reference evidence="9 10" key="1">
    <citation type="submission" date="2015-01" db="EMBL/GenBank/DDBJ databases">
        <title>The Genome Sequence of Capronia semiimmersa CBS27337.</title>
        <authorList>
            <consortium name="The Broad Institute Genomics Platform"/>
            <person name="Cuomo C."/>
            <person name="de Hoog S."/>
            <person name="Gorbushina A."/>
            <person name="Stielow B."/>
            <person name="Teixiera M."/>
            <person name="Abouelleil A."/>
            <person name="Chapman S.B."/>
            <person name="Priest M."/>
            <person name="Young S.K."/>
            <person name="Wortman J."/>
            <person name="Nusbaum C."/>
            <person name="Birren B."/>
        </authorList>
    </citation>
    <scope>NUCLEOTIDE SEQUENCE [LARGE SCALE GENOMIC DNA]</scope>
    <source>
        <strain evidence="9 10">CBS 27337</strain>
    </source>
</reference>
<dbReference type="Gene3D" id="1.10.3450.20">
    <property type="match status" value="1"/>
</dbReference>
<keyword evidence="2" id="KW-0509">mRNA transport</keyword>
<gene>
    <name evidence="9" type="ORF">PV04_06745</name>
</gene>
<dbReference type="HOGENOM" id="CLU_005882_0_0_1"/>
<keyword evidence="5 7" id="KW-0906">Nuclear pore complex</keyword>
<dbReference type="Gene3D" id="1.20.190.50">
    <property type="match status" value="1"/>
</dbReference>
<proteinExistence type="inferred from homology"/>
<organism evidence="9 10">
    <name type="scientific">Phialophora macrospora</name>
    <dbReference type="NCBI Taxonomy" id="1851006"/>
    <lineage>
        <taxon>Eukaryota</taxon>
        <taxon>Fungi</taxon>
        <taxon>Dikarya</taxon>
        <taxon>Ascomycota</taxon>
        <taxon>Pezizomycotina</taxon>
        <taxon>Eurotiomycetes</taxon>
        <taxon>Chaetothyriomycetidae</taxon>
        <taxon>Chaetothyriales</taxon>
        <taxon>Herpotrichiellaceae</taxon>
        <taxon>Phialophora</taxon>
    </lineage>
</organism>
<sequence>MAPVTRSSIYGRQSQLDNTRSQEDSHSPDDEHEDQEMADEDDGESLHEGATESNEFLYTLQDGMDLGRQAESSMLIDTTDAQSPFRSSAQEMLRPLQDTAERVSRQVEEFAKVLDRFVSNREPTDNSLWDDALVLLERYSKIADMRKAKTPAGEEQGALDKLQLESDLWILARNLLYTNSPRNLNDVQIAQESRLAGLHRYSSNTELWTAFLDSDAVAQEYENILSWLQERAAATSPPIEELTHSLMDQSSRGDGIWSSGPIFTQSKIKQQKRTRVWSLPLEPSNPGLNRTHVRESDQTRLVTQLDPDARTRESAVFEDEDEYYDQATWQTYWEMLRRGQSNTDIQSWFAERKMLWKYAALCGCGTPTKQMIDSPWVRILNFATNSEWLSRCRMLAQNPAIEDHFQRAVYGVLCGDFSASKSASKTIEDHLFSIFNSLLIQRYQHYLQAFRTKPVGSTIPGFRPAPPSTEKIRQYLTVVQSDPSIKEELNLPHKLIQLALMSKDFDNLFVAMGRAAAHVAYATGQGSQLMKKSEGEVNELASMNAQDQDSVRVVAHLQLLLRSLGMLDSAYAENEYELENNIAAYVGLLESLGRWLLIPLYASKLSKKRSYHVLGAILINVTDRRERDLQVKLMKQYDINVSEVAYGIFSLANFADLQKLRHYRHGPISAKITMMGGTGKTAQHKVRPGLMSGDVPEAELKAIRSVEWVRYVDAENWGLASWSVGVLYKVFLLEGKFVALRQLLERVGLSGMSLAAVGMNLHFADADPPTGLIESDADEMDEDHVKPMGSPSRKRKAAGADSAARKAKTDRQTLALQCLIWKQLEQLVAAIDALDIFQDVADALEQNKNNPSVARNFRRDLKRALDEVRQTLVPILDNDFLSRPDDENEATVLDDIRNHYIPEVVLAYNSALWFAGHYVSRTWLVECMTLAQVVAEIPMLTAAFVAAGRMKELVRAFAVDSQALLQATEQSGASSGTGASANRTKKIRTEKGNADIWKVSWKEDYKPLDLEAID</sequence>
<keyword evidence="4 7" id="KW-0811">Translocation</keyword>
<evidence type="ECO:0000313" key="9">
    <source>
        <dbReference type="EMBL" id="KIW67501.1"/>
    </source>
</evidence>
<keyword evidence="7" id="KW-0472">Membrane</keyword>
<evidence type="ECO:0000256" key="4">
    <source>
        <dbReference type="ARBA" id="ARBA00023010"/>
    </source>
</evidence>
<name>A0A0D2CQW3_9EURO</name>
<dbReference type="GO" id="GO:0006606">
    <property type="term" value="P:protein import into nucleus"/>
    <property type="evidence" value="ECO:0007669"/>
    <property type="project" value="TreeGrafter"/>
</dbReference>
<dbReference type="AlphaFoldDB" id="A0A0D2CQW3"/>
<evidence type="ECO:0000256" key="5">
    <source>
        <dbReference type="ARBA" id="ARBA00023132"/>
    </source>
</evidence>
<dbReference type="GO" id="GO:0017056">
    <property type="term" value="F:structural constituent of nuclear pore"/>
    <property type="evidence" value="ECO:0007669"/>
    <property type="project" value="UniProtKB-UniRule"/>
</dbReference>
<comment type="subcellular location">
    <subcellularLocation>
        <location evidence="7">Nucleus</location>
        <location evidence="7">Nuclear pore complex</location>
    </subcellularLocation>
    <subcellularLocation>
        <location evidence="7">Nucleus membrane</location>
    </subcellularLocation>
</comment>
<dbReference type="GO" id="GO:0006406">
    <property type="term" value="P:mRNA export from nucleus"/>
    <property type="evidence" value="ECO:0007669"/>
    <property type="project" value="TreeGrafter"/>
</dbReference>
<evidence type="ECO:0000256" key="8">
    <source>
        <dbReference type="SAM" id="MobiDB-lite"/>
    </source>
</evidence>
<dbReference type="GO" id="GO:0031965">
    <property type="term" value="C:nuclear membrane"/>
    <property type="evidence" value="ECO:0007669"/>
    <property type="project" value="UniProtKB-SubCell"/>
</dbReference>
<keyword evidence="3" id="KW-0653">Protein transport</keyword>
<dbReference type="InterPro" id="IPR007252">
    <property type="entry name" value="Nup84/Nup107"/>
</dbReference>
<feature type="compositionally biased region" description="Polar residues" evidence="8">
    <location>
        <begin position="1"/>
        <end position="19"/>
    </location>
</feature>
<feature type="region of interest" description="Disordered" evidence="8">
    <location>
        <begin position="1"/>
        <end position="48"/>
    </location>
</feature>
<comment type="similarity">
    <text evidence="7">Belongs to the nucleoporin Nup84/Nup107 family.</text>
</comment>
<feature type="compositionally biased region" description="Basic and acidic residues" evidence="8">
    <location>
        <begin position="20"/>
        <end position="29"/>
    </location>
</feature>
<keyword evidence="6 7" id="KW-0539">Nucleus</keyword>
<dbReference type="Pfam" id="PF04121">
    <property type="entry name" value="Nup84_Nup100"/>
    <property type="match status" value="1"/>
</dbReference>
<evidence type="ECO:0000256" key="7">
    <source>
        <dbReference type="RuleBase" id="RU365072"/>
    </source>
</evidence>
<dbReference type="EMBL" id="KN846959">
    <property type="protein sequence ID" value="KIW67501.1"/>
    <property type="molecule type" value="Genomic_DNA"/>
</dbReference>
<evidence type="ECO:0000313" key="10">
    <source>
        <dbReference type="Proteomes" id="UP000054266"/>
    </source>
</evidence>
<evidence type="ECO:0000256" key="1">
    <source>
        <dbReference type="ARBA" id="ARBA00022448"/>
    </source>
</evidence>
<protein>
    <recommendedName>
        <fullName evidence="7">Nuclear pore complex protein</fullName>
    </recommendedName>
</protein>